<comment type="caution">
    <text evidence="1">The sequence shown here is derived from an EMBL/GenBank/DDBJ whole genome shotgun (WGS) entry which is preliminary data.</text>
</comment>
<keyword evidence="2" id="KW-1185">Reference proteome</keyword>
<dbReference type="Proteomes" id="UP000290288">
    <property type="component" value="Unassembled WGS sequence"/>
</dbReference>
<dbReference type="OrthoDB" id="3261690at2759"/>
<protein>
    <submittedName>
        <fullName evidence="1">Uncharacterized protein</fullName>
    </submittedName>
</protein>
<gene>
    <name evidence="1" type="ORF">EST38_g12415</name>
</gene>
<accession>A0A4Q2D2H7</accession>
<reference evidence="1 2" key="1">
    <citation type="submission" date="2019-01" db="EMBL/GenBank/DDBJ databases">
        <title>Draft genome sequence of Psathyrella aberdarensis IHI B618.</title>
        <authorList>
            <person name="Buettner E."/>
            <person name="Kellner H."/>
        </authorList>
    </citation>
    <scope>NUCLEOTIDE SEQUENCE [LARGE SCALE GENOMIC DNA]</scope>
    <source>
        <strain evidence="1 2">IHI B618</strain>
    </source>
</reference>
<name>A0A4Q2D2H7_9AGAR</name>
<sequence length="71" mass="7712">MLALLTTQFSLKEFVTYMQDLLTSNQLAKFIKFALTGQPPQASGSTNHLAGWAIGSDFFAFRLSLLLSGGV</sequence>
<organism evidence="1 2">
    <name type="scientific">Candolleomyces aberdarensis</name>
    <dbReference type="NCBI Taxonomy" id="2316362"/>
    <lineage>
        <taxon>Eukaryota</taxon>
        <taxon>Fungi</taxon>
        <taxon>Dikarya</taxon>
        <taxon>Basidiomycota</taxon>
        <taxon>Agaricomycotina</taxon>
        <taxon>Agaricomycetes</taxon>
        <taxon>Agaricomycetidae</taxon>
        <taxon>Agaricales</taxon>
        <taxon>Agaricineae</taxon>
        <taxon>Psathyrellaceae</taxon>
        <taxon>Candolleomyces</taxon>
    </lineage>
</organism>
<dbReference type="AlphaFoldDB" id="A0A4Q2D2H7"/>
<evidence type="ECO:0000313" key="1">
    <source>
        <dbReference type="EMBL" id="RXW13440.1"/>
    </source>
</evidence>
<proteinExistence type="predicted"/>
<dbReference type="EMBL" id="SDEE01000916">
    <property type="protein sequence ID" value="RXW13440.1"/>
    <property type="molecule type" value="Genomic_DNA"/>
</dbReference>
<evidence type="ECO:0000313" key="2">
    <source>
        <dbReference type="Proteomes" id="UP000290288"/>
    </source>
</evidence>